<dbReference type="PANTHER" id="PTHR44858">
    <property type="entry name" value="TETRATRICOPEPTIDE REPEAT PROTEIN 6"/>
    <property type="match status" value="1"/>
</dbReference>
<reference evidence="4" key="1">
    <citation type="submission" date="2022-11" db="UniProtKB">
        <authorList>
            <consortium name="EnsemblMetazoa"/>
        </authorList>
    </citation>
    <scope>IDENTIFICATION</scope>
</reference>
<feature type="repeat" description="TPR" evidence="3">
    <location>
        <begin position="282"/>
        <end position="315"/>
    </location>
</feature>
<evidence type="ECO:0008006" key="6">
    <source>
        <dbReference type="Google" id="ProtNLM"/>
    </source>
</evidence>
<sequence length="412" mass="46230">MSQGEYKESFDGYDALIKEYGEKEKLLRGRGFAAMYLGNQKIARADYLKAVSLNDTCGNCYNNLARVEAIEDNTEKALEYINQAIEINESNGGYYLTRAKIKYQQGAKYGIVSDYNKAVKLEPSAYHHLERANYFAETGNRSQAILDYDEAIRMEPKNAFALSKRGALYLKYDVVDLALEDLKKSISLDSSNAICWANLGEAITMAGDPKTGVEKYNRAIELKPDQMSFYFNRGLTHYSLEEMNLACDDYKKARELAVEQGFNDAVIDIDLAIRELCDPEERSFYYQHGIAMYNKGQFEEAIDTYNAGLEKFPGSVLLTSFRGNAYLAMHQFDLAMADYQTCIGRTSDFQQEIGENPKFGGNPEAVRAQAISGNANVYSCMSEAMLKSGEPKKALEYAELSEKEWIKGGAAS</sequence>
<feature type="repeat" description="TPR" evidence="3">
    <location>
        <begin position="125"/>
        <end position="158"/>
    </location>
</feature>
<dbReference type="PROSITE" id="PS50005">
    <property type="entry name" value="TPR"/>
    <property type="match status" value="5"/>
</dbReference>
<dbReference type="AlphaFoldDB" id="A0A913XNU3"/>
<organism evidence="4 5">
    <name type="scientific">Exaiptasia diaphana</name>
    <name type="common">Tropical sea anemone</name>
    <name type="synonym">Aiptasia pulchella</name>
    <dbReference type="NCBI Taxonomy" id="2652724"/>
    <lineage>
        <taxon>Eukaryota</taxon>
        <taxon>Metazoa</taxon>
        <taxon>Cnidaria</taxon>
        <taxon>Anthozoa</taxon>
        <taxon>Hexacorallia</taxon>
        <taxon>Actiniaria</taxon>
        <taxon>Aiptasiidae</taxon>
        <taxon>Exaiptasia</taxon>
    </lineage>
</organism>
<dbReference type="Gene3D" id="1.25.40.10">
    <property type="entry name" value="Tetratricopeptide repeat domain"/>
    <property type="match status" value="4"/>
</dbReference>
<accession>A0A913XNU3</accession>
<dbReference type="GeneID" id="110245381"/>
<dbReference type="SMART" id="SM00028">
    <property type="entry name" value="TPR"/>
    <property type="match status" value="8"/>
</dbReference>
<dbReference type="KEGG" id="epa:110245381"/>
<evidence type="ECO:0000313" key="4">
    <source>
        <dbReference type="EnsemblMetazoa" id="XP_020907318.1"/>
    </source>
</evidence>
<keyword evidence="1" id="KW-0677">Repeat</keyword>
<dbReference type="PANTHER" id="PTHR44858:SF1">
    <property type="entry name" value="UDP-N-ACETYLGLUCOSAMINE--PEPTIDE N-ACETYLGLUCOSAMINYLTRANSFERASE SPINDLY-RELATED"/>
    <property type="match status" value="1"/>
</dbReference>
<evidence type="ECO:0000256" key="2">
    <source>
        <dbReference type="ARBA" id="ARBA00022803"/>
    </source>
</evidence>
<dbReference type="OrthoDB" id="1926212at2759"/>
<feature type="repeat" description="TPR" evidence="3">
    <location>
        <begin position="58"/>
        <end position="91"/>
    </location>
</feature>
<dbReference type="EnsemblMetazoa" id="XM_021051659.1">
    <property type="protein sequence ID" value="XP_020907318.1"/>
    <property type="gene ID" value="LOC110245381"/>
</dbReference>
<dbReference type="Proteomes" id="UP000887567">
    <property type="component" value="Unplaced"/>
</dbReference>
<proteinExistence type="predicted"/>
<dbReference type="InterPro" id="IPR019734">
    <property type="entry name" value="TPR_rpt"/>
</dbReference>
<dbReference type="RefSeq" id="XP_020907318.1">
    <property type="nucleotide sequence ID" value="XM_021051659.1"/>
</dbReference>
<keyword evidence="5" id="KW-1185">Reference proteome</keyword>
<evidence type="ECO:0000256" key="3">
    <source>
        <dbReference type="PROSITE-ProRule" id="PRU00339"/>
    </source>
</evidence>
<dbReference type="Pfam" id="PF13181">
    <property type="entry name" value="TPR_8"/>
    <property type="match status" value="1"/>
</dbReference>
<feature type="repeat" description="TPR" evidence="3">
    <location>
        <begin position="159"/>
        <end position="192"/>
    </location>
</feature>
<dbReference type="InterPro" id="IPR011990">
    <property type="entry name" value="TPR-like_helical_dom_sf"/>
</dbReference>
<evidence type="ECO:0000313" key="5">
    <source>
        <dbReference type="Proteomes" id="UP000887567"/>
    </source>
</evidence>
<dbReference type="InterPro" id="IPR050498">
    <property type="entry name" value="Ycf3"/>
</dbReference>
<evidence type="ECO:0000256" key="1">
    <source>
        <dbReference type="ARBA" id="ARBA00022737"/>
    </source>
</evidence>
<keyword evidence="2 3" id="KW-0802">TPR repeat</keyword>
<feature type="repeat" description="TPR" evidence="3">
    <location>
        <begin position="193"/>
        <end position="226"/>
    </location>
</feature>
<name>A0A913XNU3_EXADI</name>
<dbReference type="SUPFAM" id="SSF48452">
    <property type="entry name" value="TPR-like"/>
    <property type="match status" value="2"/>
</dbReference>
<protein>
    <recommendedName>
        <fullName evidence="6">Tetratricopeptide repeat protein</fullName>
    </recommendedName>
</protein>
<dbReference type="Pfam" id="PF13174">
    <property type="entry name" value="TPR_6"/>
    <property type="match status" value="1"/>
</dbReference>